<evidence type="ECO:0000313" key="1">
    <source>
        <dbReference type="EMBL" id="MFC7331435.1"/>
    </source>
</evidence>
<evidence type="ECO:0008006" key="3">
    <source>
        <dbReference type="Google" id="ProtNLM"/>
    </source>
</evidence>
<gene>
    <name evidence="1" type="ORF">ACFQRF_27195</name>
</gene>
<dbReference type="RefSeq" id="WP_379874273.1">
    <property type="nucleotide sequence ID" value="NZ_JBHTBH010000021.1"/>
</dbReference>
<dbReference type="EMBL" id="JBHTBH010000021">
    <property type="protein sequence ID" value="MFC7331435.1"/>
    <property type="molecule type" value="Genomic_DNA"/>
</dbReference>
<evidence type="ECO:0000313" key="2">
    <source>
        <dbReference type="Proteomes" id="UP001596540"/>
    </source>
</evidence>
<proteinExistence type="predicted"/>
<dbReference type="Proteomes" id="UP001596540">
    <property type="component" value="Unassembled WGS sequence"/>
</dbReference>
<protein>
    <recommendedName>
        <fullName evidence="3">TetR family transcriptional regulator</fullName>
    </recommendedName>
</protein>
<keyword evidence="2" id="KW-1185">Reference proteome</keyword>
<sequence length="169" mass="17426">MPIEHPQLSVEQVMAALAALGAAPVADPDLRPTGPTQDDAPELLGALLAAVELEAAARLHFGAAQPAGLAALTRGWRQQLGGGRVTGEVLLHRLQRTAADWEDTTGGPDKPAIAQAATAALLAAQILLATANFAEQPETFARALDEAEGGIAAALTALYETRLLARGQE</sequence>
<organism evidence="1 2">
    <name type="scientific">Marinactinospora rubrisoli</name>
    <dbReference type="NCBI Taxonomy" id="2715399"/>
    <lineage>
        <taxon>Bacteria</taxon>
        <taxon>Bacillati</taxon>
        <taxon>Actinomycetota</taxon>
        <taxon>Actinomycetes</taxon>
        <taxon>Streptosporangiales</taxon>
        <taxon>Nocardiopsidaceae</taxon>
        <taxon>Marinactinospora</taxon>
    </lineage>
</organism>
<comment type="caution">
    <text evidence="1">The sequence shown here is derived from an EMBL/GenBank/DDBJ whole genome shotgun (WGS) entry which is preliminary data.</text>
</comment>
<accession>A0ABW2KPU2</accession>
<name>A0ABW2KPU2_9ACTN</name>
<reference evidence="2" key="1">
    <citation type="journal article" date="2019" name="Int. J. Syst. Evol. Microbiol.">
        <title>The Global Catalogue of Microorganisms (GCM) 10K type strain sequencing project: providing services to taxonomists for standard genome sequencing and annotation.</title>
        <authorList>
            <consortium name="The Broad Institute Genomics Platform"/>
            <consortium name="The Broad Institute Genome Sequencing Center for Infectious Disease"/>
            <person name="Wu L."/>
            <person name="Ma J."/>
        </authorList>
    </citation>
    <scope>NUCLEOTIDE SEQUENCE [LARGE SCALE GENOMIC DNA]</scope>
    <source>
        <strain evidence="2">CGMCC 4.7382</strain>
    </source>
</reference>